<evidence type="ECO:0000313" key="1">
    <source>
        <dbReference type="EMBL" id="TID24463.1"/>
    </source>
</evidence>
<dbReference type="Proteomes" id="UP000298493">
    <property type="component" value="Unassembled WGS sequence"/>
</dbReference>
<reference evidence="1 2" key="1">
    <citation type="submission" date="2019-04" db="EMBL/GenBank/DDBJ databases">
        <title>High contiguity whole genome sequence and gene annotation resource for two Venturia nashicola isolates.</title>
        <authorList>
            <person name="Prokchorchik M."/>
            <person name="Won K."/>
            <person name="Lee Y."/>
            <person name="Choi E.D."/>
            <person name="Segonzac C."/>
            <person name="Sohn K.H."/>
        </authorList>
    </citation>
    <scope>NUCLEOTIDE SEQUENCE [LARGE SCALE GENOMIC DNA]</scope>
    <source>
        <strain evidence="1 2">PRI2</strain>
    </source>
</reference>
<accession>A0A4Z1P686</accession>
<gene>
    <name evidence="1" type="ORF">E6O75_ATG02828</name>
</gene>
<proteinExistence type="predicted"/>
<keyword evidence="2" id="KW-1185">Reference proteome</keyword>
<dbReference type="AlphaFoldDB" id="A0A4Z1P686"/>
<name>A0A4Z1P686_9PEZI</name>
<comment type="caution">
    <text evidence="1">The sequence shown here is derived from an EMBL/GenBank/DDBJ whole genome shotgun (WGS) entry which is preliminary data.</text>
</comment>
<dbReference type="EMBL" id="SNSC02000005">
    <property type="protein sequence ID" value="TID24463.1"/>
    <property type="molecule type" value="Genomic_DNA"/>
</dbReference>
<sequence length="83" mass="9363">MATYSVLRPEASKSFNLLPWKLRCRLSPVVNVAPQALFFSWTSDAEDPRVTSPLGIDDILLSRTSIVQSRVIVDTRNQSSEKR</sequence>
<organism evidence="1 2">
    <name type="scientific">Venturia nashicola</name>
    <dbReference type="NCBI Taxonomy" id="86259"/>
    <lineage>
        <taxon>Eukaryota</taxon>
        <taxon>Fungi</taxon>
        <taxon>Dikarya</taxon>
        <taxon>Ascomycota</taxon>
        <taxon>Pezizomycotina</taxon>
        <taxon>Dothideomycetes</taxon>
        <taxon>Pleosporomycetidae</taxon>
        <taxon>Venturiales</taxon>
        <taxon>Venturiaceae</taxon>
        <taxon>Venturia</taxon>
    </lineage>
</organism>
<evidence type="ECO:0000313" key="2">
    <source>
        <dbReference type="Proteomes" id="UP000298493"/>
    </source>
</evidence>
<protein>
    <submittedName>
        <fullName evidence="1">Uncharacterized protein</fullName>
    </submittedName>
</protein>